<keyword evidence="4" id="KW-1133">Transmembrane helix</keyword>
<protein>
    <submittedName>
        <fullName evidence="6">Uncharacterized protein</fullName>
    </submittedName>
</protein>
<comment type="subcellular location">
    <subcellularLocation>
        <location evidence="1">Membrane</location>
        <topology evidence="1">Multi-pass membrane protein</topology>
    </subcellularLocation>
</comment>
<feature type="non-terminal residue" evidence="6">
    <location>
        <position position="1"/>
    </location>
</feature>
<evidence type="ECO:0000256" key="5">
    <source>
        <dbReference type="ARBA" id="ARBA00023136"/>
    </source>
</evidence>
<keyword evidence="7" id="KW-1185">Reference proteome</keyword>
<reference evidence="6 7" key="1">
    <citation type="journal article" date="2015" name="Genome Biol. Evol.">
        <title>Comparative Genomics of a Bacterivorous Green Alga Reveals Evolutionary Causalities and Consequences of Phago-Mixotrophic Mode of Nutrition.</title>
        <authorList>
            <person name="Burns J.A."/>
            <person name="Paasch A."/>
            <person name="Narechania A."/>
            <person name="Kim E."/>
        </authorList>
    </citation>
    <scope>NUCLEOTIDE SEQUENCE [LARGE SCALE GENOMIC DNA]</scope>
    <source>
        <strain evidence="6 7">PLY_AMNH</strain>
    </source>
</reference>
<dbReference type="AlphaFoldDB" id="A0AAE0KPL6"/>
<comment type="similarity">
    <text evidence="2">Belongs to the LIMR family.</text>
</comment>
<dbReference type="InterPro" id="IPR051584">
    <property type="entry name" value="GPCR-associated_LMBR1"/>
</dbReference>
<comment type="caution">
    <text evidence="6">The sequence shown here is derived from an EMBL/GenBank/DDBJ whole genome shotgun (WGS) entry which is preliminary data.</text>
</comment>
<accession>A0AAE0KPL6</accession>
<keyword evidence="5" id="KW-0472">Membrane</keyword>
<dbReference type="Proteomes" id="UP001190700">
    <property type="component" value="Unassembled WGS sequence"/>
</dbReference>
<organism evidence="6 7">
    <name type="scientific">Cymbomonas tetramitiformis</name>
    <dbReference type="NCBI Taxonomy" id="36881"/>
    <lineage>
        <taxon>Eukaryota</taxon>
        <taxon>Viridiplantae</taxon>
        <taxon>Chlorophyta</taxon>
        <taxon>Pyramimonadophyceae</taxon>
        <taxon>Pyramimonadales</taxon>
        <taxon>Pyramimonadaceae</taxon>
        <taxon>Cymbomonas</taxon>
    </lineage>
</organism>
<dbReference type="PANTHER" id="PTHR21355">
    <property type="entry name" value="G-PROTEIN COUPLED RECEPTOR-ASSOCIATED PROTEIN LMBRD2"/>
    <property type="match status" value="1"/>
</dbReference>
<name>A0AAE0KPL6_9CHLO</name>
<dbReference type="PANTHER" id="PTHR21355:SF0">
    <property type="entry name" value="G-PROTEIN COUPLED RECEPTOR-ASSOCIATED PROTEIN LMBRD2"/>
    <property type="match status" value="1"/>
</dbReference>
<proteinExistence type="inferred from homology"/>
<evidence type="ECO:0000313" key="7">
    <source>
        <dbReference type="Proteomes" id="UP001190700"/>
    </source>
</evidence>
<dbReference type="GO" id="GO:0016020">
    <property type="term" value="C:membrane"/>
    <property type="evidence" value="ECO:0007669"/>
    <property type="project" value="UniProtKB-SubCell"/>
</dbReference>
<evidence type="ECO:0000256" key="3">
    <source>
        <dbReference type="ARBA" id="ARBA00022692"/>
    </source>
</evidence>
<evidence type="ECO:0000256" key="4">
    <source>
        <dbReference type="ARBA" id="ARBA00022989"/>
    </source>
</evidence>
<evidence type="ECO:0000256" key="1">
    <source>
        <dbReference type="ARBA" id="ARBA00004141"/>
    </source>
</evidence>
<sequence length="212" mass="24470">LRPERLQLPLLRSAASSALRPYGWERFYERQSTFHRSQQKVGELSVALRDAQEELSHWVLVVQTISSTMPQRHEFRWAMDLIDTESSEMVPMRASSQLVPDDFDDMDYDFDDINGLASLRRQLKRSTTVFLRTKRQYITAVQEAFTYEDIVENKRKAKQGSPWRFRSVGQSPGGGFMTVATERVMYINKCFLRALVRRLAACTLPSLASIAL</sequence>
<evidence type="ECO:0000256" key="2">
    <source>
        <dbReference type="ARBA" id="ARBA00010487"/>
    </source>
</evidence>
<gene>
    <name evidence="6" type="ORF">CYMTET_34792</name>
</gene>
<evidence type="ECO:0000313" key="6">
    <source>
        <dbReference type="EMBL" id="KAK3256053.1"/>
    </source>
</evidence>
<keyword evidence="3" id="KW-0812">Transmembrane</keyword>
<dbReference type="EMBL" id="LGRX02022005">
    <property type="protein sequence ID" value="KAK3256053.1"/>
    <property type="molecule type" value="Genomic_DNA"/>
</dbReference>
<feature type="non-terminal residue" evidence="6">
    <location>
        <position position="212"/>
    </location>
</feature>
<dbReference type="InterPro" id="IPR006876">
    <property type="entry name" value="LMBR1-like_membr_prot"/>
</dbReference>
<dbReference type="Pfam" id="PF04791">
    <property type="entry name" value="LMBR1"/>
    <property type="match status" value="1"/>
</dbReference>